<dbReference type="PANTHER" id="PTHR34597">
    <property type="entry name" value="SLR1661 PROTEIN"/>
    <property type="match status" value="1"/>
</dbReference>
<evidence type="ECO:0000256" key="1">
    <source>
        <dbReference type="SAM" id="SignalP"/>
    </source>
</evidence>
<dbReference type="Proteomes" id="UP000220034">
    <property type="component" value="Unassembled WGS sequence"/>
</dbReference>
<name>A0A2C9CUG2_9RHOB</name>
<feature type="chain" id="PRO_5012858431" evidence="1">
    <location>
        <begin position="21"/>
        <end position="513"/>
    </location>
</feature>
<proteinExistence type="predicted"/>
<dbReference type="OrthoDB" id="7439045at2"/>
<keyword evidence="4" id="KW-1185">Reference proteome</keyword>
<evidence type="ECO:0000313" key="4">
    <source>
        <dbReference type="Proteomes" id="UP000220034"/>
    </source>
</evidence>
<sequence>MMYRSAATLALICAADTARALCAPEPGAQMLSQITITNSSGGGQSGYLSPDVLSEIVVQGRTTCPATVAGLTAIAEEINAAYDAVGARLAFAQPITLNGTVGGVELVEITYGQVIVTPTADTDPDYILRRAGARAGDLADLEALQARLATFPETEDIRVTAELDPGAAEGTTDLALSVEEPEPWVYGLTLSNDGAPEVGEWRAGASITRTSLTGLRDPLTMSVRGGQGNRSLSLGYSRPVGDDGTRISGGLSVERNAFVNATAPIDDLVNRTQTLTLGVSHPLRAGDEGSDILEAGLVVTRERSDLLGVSITEQDVAELSLGSSHVWRVAGESVTALSHRIGFARLDDGVVGATDDIIRWSGTALHARLLNEDWSLTGQFNWQFSNGPVAAAQRFSVAGAQAVRGYPASESGSDAGYSLRVELSRDIPLTDGPDLSGFAFIDAGRSWDRVTGGGSVANDPLYSAGFGVVIGVPLAADGPRMDMRITAAIPLRETATFTDNGDVELLVAAGVSF</sequence>
<dbReference type="GO" id="GO:0098046">
    <property type="term" value="C:type V protein secretion system complex"/>
    <property type="evidence" value="ECO:0007669"/>
    <property type="project" value="TreeGrafter"/>
</dbReference>
<accession>A0A2C9CUG2</accession>
<keyword evidence="1" id="KW-0732">Signal</keyword>
<dbReference type="GO" id="GO:0008320">
    <property type="term" value="F:protein transmembrane transporter activity"/>
    <property type="evidence" value="ECO:0007669"/>
    <property type="project" value="TreeGrafter"/>
</dbReference>
<evidence type="ECO:0000259" key="2">
    <source>
        <dbReference type="Pfam" id="PF03865"/>
    </source>
</evidence>
<dbReference type="Gene3D" id="2.40.160.50">
    <property type="entry name" value="membrane protein fhac: a member of the omp85/tpsb transporter family"/>
    <property type="match status" value="1"/>
</dbReference>
<dbReference type="Pfam" id="PF03865">
    <property type="entry name" value="ShlB"/>
    <property type="match status" value="1"/>
</dbReference>
<reference evidence="4" key="1">
    <citation type="submission" date="2017-09" db="EMBL/GenBank/DDBJ databases">
        <authorList>
            <person name="Varghese N."/>
            <person name="Submissions S."/>
        </authorList>
    </citation>
    <scope>NUCLEOTIDE SEQUENCE [LARGE SCALE GENOMIC DNA]</scope>
    <source>
        <strain evidence="4">C7</strain>
    </source>
</reference>
<dbReference type="AlphaFoldDB" id="A0A2C9CUG2"/>
<dbReference type="InterPro" id="IPR005565">
    <property type="entry name" value="Hemolysn_activator_HlyB_C"/>
</dbReference>
<dbReference type="EMBL" id="OCTN01000006">
    <property type="protein sequence ID" value="SOH94853.1"/>
    <property type="molecule type" value="Genomic_DNA"/>
</dbReference>
<dbReference type="InterPro" id="IPR051544">
    <property type="entry name" value="TPS_OM_transporter"/>
</dbReference>
<dbReference type="GO" id="GO:0046819">
    <property type="term" value="P:protein secretion by the type V secretion system"/>
    <property type="evidence" value="ECO:0007669"/>
    <property type="project" value="TreeGrafter"/>
</dbReference>
<gene>
    <name evidence="3" type="ORF">SAMN06273572_1063</name>
</gene>
<feature type="signal peptide" evidence="1">
    <location>
        <begin position="1"/>
        <end position="20"/>
    </location>
</feature>
<dbReference type="PANTHER" id="PTHR34597:SF1">
    <property type="entry name" value="HEME_HEMOPEXIN TRANSPORTER PROTEIN HUXB"/>
    <property type="match status" value="1"/>
</dbReference>
<protein>
    <submittedName>
        <fullName evidence="3">Hemolysin activation/secretion protein</fullName>
    </submittedName>
</protein>
<feature type="domain" description="Haemolysin activator HlyB C-terminal" evidence="2">
    <location>
        <begin position="170"/>
        <end position="465"/>
    </location>
</feature>
<organism evidence="3 4">
    <name type="scientific">Pontivivens marinum</name>
    <dbReference type="NCBI Taxonomy" id="1690039"/>
    <lineage>
        <taxon>Bacteria</taxon>
        <taxon>Pseudomonadati</taxon>
        <taxon>Pseudomonadota</taxon>
        <taxon>Alphaproteobacteria</taxon>
        <taxon>Rhodobacterales</taxon>
        <taxon>Paracoccaceae</taxon>
        <taxon>Pontivivens</taxon>
    </lineage>
</organism>
<dbReference type="RefSeq" id="WP_097930849.1">
    <property type="nucleotide sequence ID" value="NZ_OCTN01000006.1"/>
</dbReference>
<evidence type="ECO:0000313" key="3">
    <source>
        <dbReference type="EMBL" id="SOH94853.1"/>
    </source>
</evidence>